<accession>A0A495V5D0</accession>
<protein>
    <submittedName>
        <fullName evidence="3">Uncharacterized protein</fullName>
    </submittedName>
</protein>
<feature type="compositionally biased region" description="Low complexity" evidence="1">
    <location>
        <begin position="72"/>
        <end position="88"/>
    </location>
</feature>
<organism evidence="3 4">
    <name type="scientific">Thiocapsa rosea</name>
    <dbReference type="NCBI Taxonomy" id="69360"/>
    <lineage>
        <taxon>Bacteria</taxon>
        <taxon>Pseudomonadati</taxon>
        <taxon>Pseudomonadota</taxon>
        <taxon>Gammaproteobacteria</taxon>
        <taxon>Chromatiales</taxon>
        <taxon>Chromatiaceae</taxon>
        <taxon>Thiocapsa</taxon>
    </lineage>
</organism>
<dbReference type="Proteomes" id="UP000274556">
    <property type="component" value="Unassembled WGS sequence"/>
</dbReference>
<dbReference type="AlphaFoldDB" id="A0A495V5D0"/>
<evidence type="ECO:0000313" key="3">
    <source>
        <dbReference type="EMBL" id="RKT44606.1"/>
    </source>
</evidence>
<feature type="region of interest" description="Disordered" evidence="1">
    <location>
        <begin position="69"/>
        <end position="88"/>
    </location>
</feature>
<evidence type="ECO:0000313" key="4">
    <source>
        <dbReference type="Proteomes" id="UP000274556"/>
    </source>
</evidence>
<keyword evidence="2" id="KW-0812">Transmembrane</keyword>
<keyword evidence="2" id="KW-0472">Membrane</keyword>
<keyword evidence="4" id="KW-1185">Reference proteome</keyword>
<name>A0A495V5D0_9GAMM</name>
<evidence type="ECO:0000256" key="2">
    <source>
        <dbReference type="SAM" id="Phobius"/>
    </source>
</evidence>
<reference evidence="3 4" key="1">
    <citation type="submission" date="2018-10" db="EMBL/GenBank/DDBJ databases">
        <title>Genomic Encyclopedia of Archaeal and Bacterial Type Strains, Phase II (KMG-II): from individual species to whole genera.</title>
        <authorList>
            <person name="Goeker M."/>
        </authorList>
    </citation>
    <scope>NUCLEOTIDE SEQUENCE [LARGE SCALE GENOMIC DNA]</scope>
    <source>
        <strain evidence="3 4">DSM 235</strain>
    </source>
</reference>
<gene>
    <name evidence="3" type="ORF">BDD21_1993</name>
</gene>
<dbReference type="EMBL" id="RBXL01000001">
    <property type="protein sequence ID" value="RKT44606.1"/>
    <property type="molecule type" value="Genomic_DNA"/>
</dbReference>
<proteinExistence type="predicted"/>
<evidence type="ECO:0000256" key="1">
    <source>
        <dbReference type="SAM" id="MobiDB-lite"/>
    </source>
</evidence>
<sequence length="88" mass="9657">MRDYKFRQTEWPRRKTRSKTLRIVAVLLVAVALGLLGYAALQWFSQEPTAGGTVINRPSPRVLPLAIPPLAPTEATSTAETSARPGQN</sequence>
<feature type="transmembrane region" description="Helical" evidence="2">
    <location>
        <begin position="21"/>
        <end position="41"/>
    </location>
</feature>
<keyword evidence="2" id="KW-1133">Transmembrane helix</keyword>
<comment type="caution">
    <text evidence="3">The sequence shown here is derived from an EMBL/GenBank/DDBJ whole genome shotgun (WGS) entry which is preliminary data.</text>
</comment>